<feature type="transmembrane region" description="Helical" evidence="1">
    <location>
        <begin position="154"/>
        <end position="175"/>
    </location>
</feature>
<gene>
    <name evidence="2" type="ORF">HDF10_003997</name>
</gene>
<evidence type="ECO:0008006" key="4">
    <source>
        <dbReference type="Google" id="ProtNLM"/>
    </source>
</evidence>
<keyword evidence="1" id="KW-0472">Membrane</keyword>
<feature type="transmembrane region" description="Helical" evidence="1">
    <location>
        <begin position="212"/>
        <end position="234"/>
    </location>
</feature>
<dbReference type="Proteomes" id="UP000569092">
    <property type="component" value="Unassembled WGS sequence"/>
</dbReference>
<proteinExistence type="predicted"/>
<sequence>MTAEQTMNPILRRTSPRALARIGGLLYLLIILGGLFAPFAIAPSGMMLGNAALPTVTKILSSQSLYVLGGAIQLFVYACDIGVALVFYELLKPVNRRIALLATFFRLVFVAIACANIVNHFAPLVFLCGPDSLTSFTTDQLQALAIAFIRLRTFGFDIALLFFGFHCILVGYLIFRSTFLPRVLGAALAIGGAGYVANIFATAIPLTSRVHLFPYVMLPAGLAEILLTLWLLIVGVNLPRWKDQAETAVLPC</sequence>
<evidence type="ECO:0000313" key="3">
    <source>
        <dbReference type="Proteomes" id="UP000569092"/>
    </source>
</evidence>
<evidence type="ECO:0000256" key="1">
    <source>
        <dbReference type="SAM" id="Phobius"/>
    </source>
</evidence>
<feature type="transmembrane region" description="Helical" evidence="1">
    <location>
        <begin position="187"/>
        <end position="206"/>
    </location>
</feature>
<keyword evidence="1" id="KW-0812">Transmembrane</keyword>
<evidence type="ECO:0000313" key="2">
    <source>
        <dbReference type="EMBL" id="MBB5345990.1"/>
    </source>
</evidence>
<dbReference type="AlphaFoldDB" id="A0A7W8JB17"/>
<comment type="caution">
    <text evidence="2">The sequence shown here is derived from an EMBL/GenBank/DDBJ whole genome shotgun (WGS) entry which is preliminary data.</text>
</comment>
<feature type="transmembrane region" description="Helical" evidence="1">
    <location>
        <begin position="98"/>
        <end position="118"/>
    </location>
</feature>
<accession>A0A7W8JB17</accession>
<keyword evidence="1" id="KW-1133">Transmembrane helix</keyword>
<reference evidence="2 3" key="1">
    <citation type="submission" date="2020-08" db="EMBL/GenBank/DDBJ databases">
        <title>Genomic Encyclopedia of Type Strains, Phase IV (KMG-V): Genome sequencing to study the core and pangenomes of soil and plant-associated prokaryotes.</title>
        <authorList>
            <person name="Whitman W."/>
        </authorList>
    </citation>
    <scope>NUCLEOTIDE SEQUENCE [LARGE SCALE GENOMIC DNA]</scope>
    <source>
        <strain evidence="2 3">M8US30</strain>
    </source>
</reference>
<dbReference type="InterPro" id="IPR025495">
    <property type="entry name" value="DUF4386"/>
</dbReference>
<name>A0A7W8JB17_9BACT</name>
<protein>
    <recommendedName>
        <fullName evidence="4">DUF4386 domain-containing protein</fullName>
    </recommendedName>
</protein>
<dbReference type="Pfam" id="PF14329">
    <property type="entry name" value="DUF4386"/>
    <property type="match status" value="1"/>
</dbReference>
<dbReference type="EMBL" id="JACHDZ010000008">
    <property type="protein sequence ID" value="MBB5345990.1"/>
    <property type="molecule type" value="Genomic_DNA"/>
</dbReference>
<organism evidence="2 3">
    <name type="scientific">Tunturiibacter lichenicola</name>
    <dbReference type="NCBI Taxonomy" id="2051959"/>
    <lineage>
        <taxon>Bacteria</taxon>
        <taxon>Pseudomonadati</taxon>
        <taxon>Acidobacteriota</taxon>
        <taxon>Terriglobia</taxon>
        <taxon>Terriglobales</taxon>
        <taxon>Acidobacteriaceae</taxon>
        <taxon>Tunturiibacter</taxon>
    </lineage>
</organism>
<feature type="transmembrane region" description="Helical" evidence="1">
    <location>
        <begin position="65"/>
        <end position="91"/>
    </location>
</feature>
<feature type="transmembrane region" description="Helical" evidence="1">
    <location>
        <begin position="22"/>
        <end position="45"/>
    </location>
</feature>